<dbReference type="EMBL" id="JBHULU010000021">
    <property type="protein sequence ID" value="MFD2515326.1"/>
    <property type="molecule type" value="Genomic_DNA"/>
</dbReference>
<organism evidence="3 4">
    <name type="scientific">Pontibacter locisalis</name>
    <dbReference type="NCBI Taxonomy" id="1719035"/>
    <lineage>
        <taxon>Bacteria</taxon>
        <taxon>Pseudomonadati</taxon>
        <taxon>Bacteroidota</taxon>
        <taxon>Cytophagia</taxon>
        <taxon>Cytophagales</taxon>
        <taxon>Hymenobacteraceae</taxon>
        <taxon>Pontibacter</taxon>
    </lineage>
</organism>
<reference evidence="4" key="1">
    <citation type="journal article" date="2019" name="Int. J. Syst. Evol. Microbiol.">
        <title>The Global Catalogue of Microorganisms (GCM) 10K type strain sequencing project: providing services to taxonomists for standard genome sequencing and annotation.</title>
        <authorList>
            <consortium name="The Broad Institute Genomics Platform"/>
            <consortium name="The Broad Institute Genome Sequencing Center for Infectious Disease"/>
            <person name="Wu L."/>
            <person name="Ma J."/>
        </authorList>
    </citation>
    <scope>NUCLEOTIDE SEQUENCE [LARGE SCALE GENOMIC DNA]</scope>
    <source>
        <strain evidence="4">KCTC 42498</strain>
    </source>
</reference>
<name>A0ABW5IP20_9BACT</name>
<evidence type="ECO:0000313" key="3">
    <source>
        <dbReference type="EMBL" id="MFD2515326.1"/>
    </source>
</evidence>
<dbReference type="Gene3D" id="3.40.50.2000">
    <property type="entry name" value="Glycogen Phosphorylase B"/>
    <property type="match status" value="2"/>
</dbReference>
<dbReference type="SUPFAM" id="SSF53756">
    <property type="entry name" value="UDP-Glycosyltransferase/glycogen phosphorylase"/>
    <property type="match status" value="1"/>
</dbReference>
<proteinExistence type="predicted"/>
<dbReference type="Pfam" id="PF00534">
    <property type="entry name" value="Glycos_transf_1"/>
    <property type="match status" value="1"/>
</dbReference>
<dbReference type="PANTHER" id="PTHR12526:SF630">
    <property type="entry name" value="GLYCOSYLTRANSFERASE"/>
    <property type="match status" value="1"/>
</dbReference>
<evidence type="ECO:0000259" key="1">
    <source>
        <dbReference type="Pfam" id="PF00534"/>
    </source>
</evidence>
<feature type="domain" description="Glycosyl transferase family 1" evidence="1">
    <location>
        <begin position="197"/>
        <end position="359"/>
    </location>
</feature>
<dbReference type="CDD" id="cd03801">
    <property type="entry name" value="GT4_PimA-like"/>
    <property type="match status" value="1"/>
</dbReference>
<comment type="caution">
    <text evidence="3">The sequence shown here is derived from an EMBL/GenBank/DDBJ whole genome shotgun (WGS) entry which is preliminary data.</text>
</comment>
<keyword evidence="4" id="KW-1185">Reference proteome</keyword>
<dbReference type="Pfam" id="PF13439">
    <property type="entry name" value="Glyco_transf_4"/>
    <property type="match status" value="1"/>
</dbReference>
<sequence length="401" mass="44713">MKETLTIGISGPIDLKLLNWSLDKSSLPDTNGFPLTSHLINALLERGYKVIGYTNSSEVNEHQVLRDGNLTICIGRTKPQPGRRMFKYEREELTALMFAHPADVIYAFWTYEYAWAALDSGIPTIVSVHDIARRILLTQFDMFRLVRWYMNYRVLRRAKHLAANSNYTFKQFTKAEQERAVVLNNFYSSSFEKSVPKSPQKGHYIVSVSMGFTKRKGVPTGLHAFARLREKHPTLEYHLVGVGMEPGGEAQQYAEQHGLAEGVKFLGLLPLNEVLEKVAKAKVMLHASVEESFGMAVLEAMVMGTAVVGGEKSGFIPELLNHGKAGVLCDITSPEAIAEATSSLLDDENLMRKIEQEAAAHVKANFSEKVVVDKYLDCVNALYTRQGSISGVKEEVTREVA</sequence>
<dbReference type="RefSeq" id="WP_377509825.1">
    <property type="nucleotide sequence ID" value="NZ_JBHULU010000021.1"/>
</dbReference>
<dbReference type="GO" id="GO:0016757">
    <property type="term" value="F:glycosyltransferase activity"/>
    <property type="evidence" value="ECO:0007669"/>
    <property type="project" value="UniProtKB-KW"/>
</dbReference>
<dbReference type="Proteomes" id="UP001597544">
    <property type="component" value="Unassembled WGS sequence"/>
</dbReference>
<gene>
    <name evidence="3" type="ORF">ACFSRY_15745</name>
</gene>
<accession>A0ABW5IP20</accession>
<dbReference type="InterPro" id="IPR028098">
    <property type="entry name" value="Glyco_trans_4-like_N"/>
</dbReference>
<dbReference type="EC" id="2.4.-.-" evidence="3"/>
<evidence type="ECO:0000259" key="2">
    <source>
        <dbReference type="Pfam" id="PF13439"/>
    </source>
</evidence>
<dbReference type="InterPro" id="IPR001296">
    <property type="entry name" value="Glyco_trans_1"/>
</dbReference>
<keyword evidence="3" id="KW-0808">Transferase</keyword>
<dbReference type="PANTHER" id="PTHR12526">
    <property type="entry name" value="GLYCOSYLTRANSFERASE"/>
    <property type="match status" value="1"/>
</dbReference>
<protein>
    <submittedName>
        <fullName evidence="3">Glycosyltransferase family 4 protein</fullName>
        <ecNumber evidence="3">2.4.-.-</ecNumber>
    </submittedName>
</protein>
<feature type="domain" description="Glycosyltransferase subfamily 4-like N-terminal" evidence="2">
    <location>
        <begin position="38"/>
        <end position="185"/>
    </location>
</feature>
<evidence type="ECO:0000313" key="4">
    <source>
        <dbReference type="Proteomes" id="UP001597544"/>
    </source>
</evidence>
<keyword evidence="3" id="KW-0328">Glycosyltransferase</keyword>